<proteinExistence type="evidence at transcript level"/>
<dbReference type="GO" id="GO:0016491">
    <property type="term" value="F:oxidoreductase activity"/>
    <property type="evidence" value="ECO:0007669"/>
    <property type="project" value="UniProtKB-KW"/>
</dbReference>
<accession>A0A023GE40</accession>
<dbReference type="FunFam" id="3.40.50.720:FF:000137">
    <property type="entry name" value="Hydroxysteroid (17-beta) dehydrogenase 3"/>
    <property type="match status" value="1"/>
</dbReference>
<comment type="similarity">
    <text evidence="2 5">Belongs to the short-chain dehydrogenases/reductases (SDR) family.</text>
</comment>
<protein>
    <submittedName>
        <fullName evidence="7">Putative 17 beta-hydroxysteroid dehydrogenase type 3</fullName>
    </submittedName>
</protein>
<name>A0A023GE40_AMBTT</name>
<dbReference type="InterPro" id="IPR020904">
    <property type="entry name" value="Sc_DH/Rdtase_CS"/>
</dbReference>
<organism evidence="7">
    <name type="scientific">Amblyomma triste</name>
    <name type="common">Neotropical tick</name>
    <dbReference type="NCBI Taxonomy" id="251400"/>
    <lineage>
        <taxon>Eukaryota</taxon>
        <taxon>Metazoa</taxon>
        <taxon>Ecdysozoa</taxon>
        <taxon>Arthropoda</taxon>
        <taxon>Chelicerata</taxon>
        <taxon>Arachnida</taxon>
        <taxon>Acari</taxon>
        <taxon>Parasitiformes</taxon>
        <taxon>Ixodida</taxon>
        <taxon>Ixodoidea</taxon>
        <taxon>Ixodidae</taxon>
        <taxon>Amblyomminae</taxon>
        <taxon>Amblyomma</taxon>
    </lineage>
</organism>
<dbReference type="PROSITE" id="PS00061">
    <property type="entry name" value="ADH_SHORT"/>
    <property type="match status" value="1"/>
</dbReference>
<dbReference type="InterPro" id="IPR036291">
    <property type="entry name" value="NAD(P)-bd_dom_sf"/>
</dbReference>
<evidence type="ECO:0000256" key="5">
    <source>
        <dbReference type="RuleBase" id="RU000363"/>
    </source>
</evidence>
<dbReference type="SUPFAM" id="SSF51735">
    <property type="entry name" value="NAD(P)-binding Rossmann-fold domains"/>
    <property type="match status" value="1"/>
</dbReference>
<dbReference type="CDD" id="cd05356">
    <property type="entry name" value="17beta-HSD1_like_SDR_c"/>
    <property type="match status" value="1"/>
</dbReference>
<dbReference type="Gene3D" id="3.40.50.720">
    <property type="entry name" value="NAD(P)-binding Rossmann-like Domain"/>
    <property type="match status" value="1"/>
</dbReference>
<dbReference type="InterPro" id="IPR051019">
    <property type="entry name" value="VLCFA-Steroid_DH"/>
</dbReference>
<evidence type="ECO:0000256" key="2">
    <source>
        <dbReference type="ARBA" id="ARBA00006484"/>
    </source>
</evidence>
<dbReference type="InterPro" id="IPR002347">
    <property type="entry name" value="SDR_fam"/>
</dbReference>
<sequence>MAKDGYCPASDASMPTTVTVLVFLGLFFVVYLLARILYALWRGFYTCYLGRWLGHNVDFRKMGEWAVVTGASDGIGRAYCEELAARGLNIVLISRTLEKLEAVARDIEEASNVKTKVIAVDFTAGNEIYDTIRRELQGLEVGVLVNNVGVSYVYPEFFSAVPDGDKVMDSIIRANCVAGTMMTRICLPQMDQRRRGVIINVSSISAMHPLPLLSTYAASKAYTDYLSQGLHAEYKDRGIYIQSVMPAYVSTKMSKIRKATYMVPTATTYVREALNTVGIEHATYGYGPHKFRALVQRKLMECLPHSVFMNISQASLLQIRKLYYKKKGLEDTFLAKRIPAGAAAGDGAQQVKSQ</sequence>
<reference evidence="7" key="1">
    <citation type="submission" date="2014-03" db="EMBL/GenBank/DDBJ databases">
        <title>The sialotranscriptome of Amblyomma triste, Amblyomma parvum and Amblyomma cajennense ticks, uncovered by 454-based RNA-seq.</title>
        <authorList>
            <person name="Garcia G.R."/>
            <person name="Gardinassi L.G."/>
            <person name="Ribeiro J.M."/>
            <person name="Anatriello E."/>
            <person name="Ferreira B.R."/>
            <person name="Moreira H.N."/>
            <person name="Mafra C."/>
            <person name="Olegario M.M."/>
            <person name="Szabo P.J."/>
            <person name="Miranda-Santos I.K."/>
            <person name="Maruyama S.R."/>
        </authorList>
    </citation>
    <scope>NUCLEOTIDE SEQUENCE</scope>
    <source>
        <strain evidence="7">Mato Grasso do Sul</strain>
        <tissue evidence="7">Salivary glands</tissue>
    </source>
</reference>
<keyword evidence="4" id="KW-0560">Oxidoreductase</keyword>
<dbReference type="PRINTS" id="PR00080">
    <property type="entry name" value="SDRFAMILY"/>
</dbReference>
<dbReference type="Pfam" id="PF00106">
    <property type="entry name" value="adh_short"/>
    <property type="match status" value="1"/>
</dbReference>
<dbReference type="PANTHER" id="PTHR43899">
    <property type="entry name" value="RH59310P"/>
    <property type="match status" value="1"/>
</dbReference>
<dbReference type="GO" id="GO:0005783">
    <property type="term" value="C:endoplasmic reticulum"/>
    <property type="evidence" value="ECO:0007669"/>
    <property type="project" value="UniProtKB-SubCell"/>
</dbReference>
<dbReference type="EMBL" id="GBBM01004180">
    <property type="protein sequence ID" value="JAC31238.1"/>
    <property type="molecule type" value="mRNA"/>
</dbReference>
<comment type="subcellular location">
    <subcellularLocation>
        <location evidence="1">Endoplasmic reticulum</location>
    </subcellularLocation>
</comment>
<dbReference type="AlphaFoldDB" id="A0A023GE40"/>
<evidence type="ECO:0000256" key="6">
    <source>
        <dbReference type="SAM" id="Phobius"/>
    </source>
</evidence>
<feature type="transmembrane region" description="Helical" evidence="6">
    <location>
        <begin position="20"/>
        <end position="41"/>
    </location>
</feature>
<dbReference type="PRINTS" id="PR00081">
    <property type="entry name" value="GDHRDH"/>
</dbReference>
<evidence type="ECO:0000256" key="1">
    <source>
        <dbReference type="ARBA" id="ARBA00004240"/>
    </source>
</evidence>
<keyword evidence="6" id="KW-0472">Membrane</keyword>
<evidence type="ECO:0000256" key="3">
    <source>
        <dbReference type="ARBA" id="ARBA00022857"/>
    </source>
</evidence>
<keyword evidence="6" id="KW-0812">Transmembrane</keyword>
<keyword evidence="6" id="KW-1133">Transmembrane helix</keyword>
<evidence type="ECO:0000256" key="4">
    <source>
        <dbReference type="ARBA" id="ARBA00023002"/>
    </source>
</evidence>
<keyword evidence="3" id="KW-0521">NADP</keyword>
<dbReference type="PANTHER" id="PTHR43899:SF13">
    <property type="entry name" value="RH59310P"/>
    <property type="match status" value="1"/>
</dbReference>
<evidence type="ECO:0000313" key="7">
    <source>
        <dbReference type="EMBL" id="JAC31238.1"/>
    </source>
</evidence>
<dbReference type="PIRSF" id="PIRSF000126">
    <property type="entry name" value="11-beta-HSD1"/>
    <property type="match status" value="1"/>
</dbReference>